<dbReference type="SUPFAM" id="SSF49899">
    <property type="entry name" value="Concanavalin A-like lectins/glucanases"/>
    <property type="match status" value="1"/>
</dbReference>
<dbReference type="CDD" id="cd06899">
    <property type="entry name" value="lectin_legume_LecRK_Arcelin_ConA"/>
    <property type="match status" value="1"/>
</dbReference>
<proteinExistence type="inferred from homology"/>
<dbReference type="Pfam" id="PF00139">
    <property type="entry name" value="Lectin_legB"/>
    <property type="match status" value="1"/>
</dbReference>
<evidence type="ECO:0000256" key="1">
    <source>
        <dbReference type="ARBA" id="ARBA00007606"/>
    </source>
</evidence>
<evidence type="ECO:0000256" key="2">
    <source>
        <dbReference type="ARBA" id="ARBA00022734"/>
    </source>
</evidence>
<dbReference type="PANTHER" id="PTHR32401">
    <property type="entry name" value="CONCANAVALIN A-LIKE LECTIN FAMILY PROTEIN"/>
    <property type="match status" value="1"/>
</dbReference>
<keyword evidence="3" id="KW-1133">Transmembrane helix</keyword>
<keyword evidence="3" id="KW-0812">Transmembrane</keyword>
<dbReference type="InterPro" id="IPR050258">
    <property type="entry name" value="Leguminous_Lectin"/>
</dbReference>
<feature type="domain" description="Legume lectin" evidence="4">
    <location>
        <begin position="12"/>
        <end position="144"/>
    </location>
</feature>
<keyword evidence="3" id="KW-0472">Membrane</keyword>
<dbReference type="AlphaFoldDB" id="A0A6D2HII4"/>
<comment type="caution">
    <text evidence="5">The sequence shown here is derived from an EMBL/GenBank/DDBJ whole genome shotgun (WGS) entry which is preliminary data.</text>
</comment>
<gene>
    <name evidence="5" type="ORF">MERR_LOCUS1623</name>
</gene>
<sequence>MKYSKAINHVSGSYDVLVVDFSAALRPQECSMSNANHVGVDINSLVSDKAEKAGYFNDDGTFRDLLLSSGDSMQVWIEYDSKQKQLNVTLHPVNVPKPKIPLLSLEKDLSPYLLEYMFIGFTSATGALTASHYILDWKFKMNGKKLMDVLEDWEVQFRTHRFIFHGSSQEQEGQAQALMYFRLEW</sequence>
<feature type="transmembrane region" description="Helical" evidence="3">
    <location>
        <begin position="116"/>
        <end position="135"/>
    </location>
</feature>
<dbReference type="Proteomes" id="UP000467841">
    <property type="component" value="Unassembled WGS sequence"/>
</dbReference>
<evidence type="ECO:0000313" key="6">
    <source>
        <dbReference type="Proteomes" id="UP000467841"/>
    </source>
</evidence>
<name>A0A6D2HII4_9BRAS</name>
<dbReference type="InterPro" id="IPR013320">
    <property type="entry name" value="ConA-like_dom_sf"/>
</dbReference>
<dbReference type="OrthoDB" id="543442at2759"/>
<comment type="similarity">
    <text evidence="1">Belongs to the leguminous lectin family.</text>
</comment>
<dbReference type="Gene3D" id="2.60.120.200">
    <property type="match status" value="1"/>
</dbReference>
<reference evidence="5" key="1">
    <citation type="submission" date="2020-01" db="EMBL/GenBank/DDBJ databases">
        <authorList>
            <person name="Mishra B."/>
        </authorList>
    </citation>
    <scope>NUCLEOTIDE SEQUENCE [LARGE SCALE GENOMIC DNA]</scope>
</reference>
<dbReference type="PANTHER" id="PTHR32401:SF50">
    <property type="entry name" value="OS07G0133000 PROTEIN"/>
    <property type="match status" value="1"/>
</dbReference>
<evidence type="ECO:0000313" key="5">
    <source>
        <dbReference type="EMBL" id="CAA7014389.1"/>
    </source>
</evidence>
<evidence type="ECO:0000259" key="4">
    <source>
        <dbReference type="Pfam" id="PF00139"/>
    </source>
</evidence>
<keyword evidence="6" id="KW-1185">Reference proteome</keyword>
<evidence type="ECO:0000256" key="3">
    <source>
        <dbReference type="SAM" id="Phobius"/>
    </source>
</evidence>
<dbReference type="EMBL" id="CACVBM020000110">
    <property type="protein sequence ID" value="CAA7014389.1"/>
    <property type="molecule type" value="Genomic_DNA"/>
</dbReference>
<keyword evidence="2" id="KW-0430">Lectin</keyword>
<dbReference type="GO" id="GO:0030246">
    <property type="term" value="F:carbohydrate binding"/>
    <property type="evidence" value="ECO:0007669"/>
    <property type="project" value="UniProtKB-KW"/>
</dbReference>
<protein>
    <recommendedName>
        <fullName evidence="4">Legume lectin domain-containing protein</fullName>
    </recommendedName>
</protein>
<organism evidence="5 6">
    <name type="scientific">Microthlaspi erraticum</name>
    <dbReference type="NCBI Taxonomy" id="1685480"/>
    <lineage>
        <taxon>Eukaryota</taxon>
        <taxon>Viridiplantae</taxon>
        <taxon>Streptophyta</taxon>
        <taxon>Embryophyta</taxon>
        <taxon>Tracheophyta</taxon>
        <taxon>Spermatophyta</taxon>
        <taxon>Magnoliopsida</taxon>
        <taxon>eudicotyledons</taxon>
        <taxon>Gunneridae</taxon>
        <taxon>Pentapetalae</taxon>
        <taxon>rosids</taxon>
        <taxon>malvids</taxon>
        <taxon>Brassicales</taxon>
        <taxon>Brassicaceae</taxon>
        <taxon>Coluteocarpeae</taxon>
        <taxon>Microthlaspi</taxon>
    </lineage>
</organism>
<accession>A0A6D2HII4</accession>
<dbReference type="InterPro" id="IPR001220">
    <property type="entry name" value="Legume_lectin_dom"/>
</dbReference>